<proteinExistence type="predicted"/>
<organism evidence="7 8">
    <name type="scientific">Stephania cephalantha</name>
    <dbReference type="NCBI Taxonomy" id="152367"/>
    <lineage>
        <taxon>Eukaryota</taxon>
        <taxon>Viridiplantae</taxon>
        <taxon>Streptophyta</taxon>
        <taxon>Embryophyta</taxon>
        <taxon>Tracheophyta</taxon>
        <taxon>Spermatophyta</taxon>
        <taxon>Magnoliopsida</taxon>
        <taxon>Ranunculales</taxon>
        <taxon>Menispermaceae</taxon>
        <taxon>Menispermoideae</taxon>
        <taxon>Cissampelideae</taxon>
        <taxon>Stephania</taxon>
    </lineage>
</organism>
<name>A0AAP0JGJ7_9MAGN</name>
<feature type="coiled-coil region" evidence="5">
    <location>
        <begin position="85"/>
        <end position="112"/>
    </location>
</feature>
<evidence type="ECO:0000256" key="5">
    <source>
        <dbReference type="SAM" id="Coils"/>
    </source>
</evidence>
<feature type="domain" description="BHLH" evidence="6">
    <location>
        <begin position="39"/>
        <end position="88"/>
    </location>
</feature>
<dbReference type="Proteomes" id="UP001419268">
    <property type="component" value="Unassembled WGS sequence"/>
</dbReference>
<evidence type="ECO:0000313" key="8">
    <source>
        <dbReference type="Proteomes" id="UP001419268"/>
    </source>
</evidence>
<accession>A0AAP0JGJ7</accession>
<dbReference type="PROSITE" id="PS50888">
    <property type="entry name" value="BHLH"/>
    <property type="match status" value="1"/>
</dbReference>
<dbReference type="Gene3D" id="4.10.280.10">
    <property type="entry name" value="Helix-loop-helix DNA-binding domain"/>
    <property type="match status" value="1"/>
</dbReference>
<dbReference type="EMBL" id="JBBNAG010000005">
    <property type="protein sequence ID" value="KAK9133641.1"/>
    <property type="molecule type" value="Genomic_DNA"/>
</dbReference>
<dbReference type="Pfam" id="PF00010">
    <property type="entry name" value="HLH"/>
    <property type="match status" value="1"/>
</dbReference>
<keyword evidence="8" id="KW-1185">Reference proteome</keyword>
<comment type="subcellular location">
    <subcellularLocation>
        <location evidence="1">Nucleus</location>
    </subcellularLocation>
</comment>
<evidence type="ECO:0000256" key="2">
    <source>
        <dbReference type="ARBA" id="ARBA00023015"/>
    </source>
</evidence>
<dbReference type="SUPFAM" id="SSF47459">
    <property type="entry name" value="HLH, helix-loop-helix DNA-binding domain"/>
    <property type="match status" value="1"/>
</dbReference>
<protein>
    <recommendedName>
        <fullName evidence="6">BHLH domain-containing protein</fullName>
    </recommendedName>
</protein>
<evidence type="ECO:0000256" key="4">
    <source>
        <dbReference type="ARBA" id="ARBA00023242"/>
    </source>
</evidence>
<comment type="caution">
    <text evidence="7">The sequence shown here is derived from an EMBL/GenBank/DDBJ whole genome shotgun (WGS) entry which is preliminary data.</text>
</comment>
<keyword evidence="4" id="KW-0539">Nucleus</keyword>
<evidence type="ECO:0000256" key="3">
    <source>
        <dbReference type="ARBA" id="ARBA00023163"/>
    </source>
</evidence>
<keyword evidence="3" id="KW-0804">Transcription</keyword>
<dbReference type="InterPro" id="IPR054502">
    <property type="entry name" value="bHLH-TF_ACT-like_plant"/>
</dbReference>
<dbReference type="PANTHER" id="PTHR31945:SF20">
    <property type="entry name" value="TRANSCRIPTION FACTOR DYT1"/>
    <property type="match status" value="1"/>
</dbReference>
<dbReference type="GO" id="GO:0003700">
    <property type="term" value="F:DNA-binding transcription factor activity"/>
    <property type="evidence" value="ECO:0007669"/>
    <property type="project" value="TreeGrafter"/>
</dbReference>
<reference evidence="7 8" key="1">
    <citation type="submission" date="2024-01" db="EMBL/GenBank/DDBJ databases">
        <title>Genome assemblies of Stephania.</title>
        <authorList>
            <person name="Yang L."/>
        </authorList>
    </citation>
    <scope>NUCLEOTIDE SEQUENCE [LARGE SCALE GENOMIC DNA]</scope>
    <source>
        <strain evidence="7">JXDWG</strain>
        <tissue evidence="7">Leaf</tissue>
    </source>
</reference>
<dbReference type="PANTHER" id="PTHR31945">
    <property type="entry name" value="TRANSCRIPTION FACTOR SCREAM2-RELATED"/>
    <property type="match status" value="1"/>
</dbReference>
<dbReference type="AlphaFoldDB" id="A0AAP0JGJ7"/>
<dbReference type="InterPro" id="IPR011598">
    <property type="entry name" value="bHLH_dom"/>
</dbReference>
<keyword evidence="2" id="KW-0805">Transcription regulation</keyword>
<dbReference type="Pfam" id="PF22754">
    <property type="entry name" value="bHLH-TF_ACT-like_plant"/>
    <property type="match status" value="1"/>
</dbReference>
<evidence type="ECO:0000313" key="7">
    <source>
        <dbReference type="EMBL" id="KAK9133641.1"/>
    </source>
</evidence>
<dbReference type="GO" id="GO:0046983">
    <property type="term" value="F:protein dimerization activity"/>
    <property type="evidence" value="ECO:0007669"/>
    <property type="project" value="InterPro"/>
</dbReference>
<evidence type="ECO:0000256" key="1">
    <source>
        <dbReference type="ARBA" id="ARBA00004123"/>
    </source>
</evidence>
<dbReference type="InterPro" id="IPR036638">
    <property type="entry name" value="HLH_DNA-bd_sf"/>
</dbReference>
<dbReference type="GO" id="GO:0043565">
    <property type="term" value="F:sequence-specific DNA binding"/>
    <property type="evidence" value="ECO:0007669"/>
    <property type="project" value="TreeGrafter"/>
</dbReference>
<evidence type="ECO:0000259" key="6">
    <source>
        <dbReference type="PROSITE" id="PS50888"/>
    </source>
</evidence>
<dbReference type="SMART" id="SM00353">
    <property type="entry name" value="HLH"/>
    <property type="match status" value="1"/>
</dbReference>
<gene>
    <name evidence="7" type="ORF">Scep_013169</name>
</gene>
<keyword evidence="5" id="KW-0175">Coiled coil</keyword>
<sequence>MESMSDICSAVVDGEQLSKMSAKAGGRGRKKKAKAVVTEFKSKNLEAERRRREKLAGRLMVLRSLVPIITNLKKASIIEDAIAYIEMLQNHAKSLDDELQEMDRLMVSEEEEKTGNKSVQELEICDIHQDEFEVIHIGNNKLLLKITCKKKRGCFTRFMEMISNLGFVVTEVNVTSIRNVALILVFVERFEVVDLYCKISDTSWSVMQLNNLHNIAFECEELYERYLDVVKTSTGRTVPPHPLSTGTAVSS</sequence>
<dbReference type="InterPro" id="IPR051358">
    <property type="entry name" value="TF_AMS/ICE1/BHLH6-like"/>
</dbReference>
<dbReference type="GO" id="GO:0005634">
    <property type="term" value="C:nucleus"/>
    <property type="evidence" value="ECO:0007669"/>
    <property type="project" value="UniProtKB-SubCell"/>
</dbReference>